<sequence>MKGLSRFGVLSACLLATACVKEEPTTAPPETESPQQTSQSLSAKAAGERCGTRQLTEDEEKKVKEHLAKHAAAVAAKKPGGGGGGGASVTGGTINVYFHVINQGTGVSNGDLTSAMISDQITVLNDAYRQWGWSFQLVQTTRTTNSTWFNGCGDTATETAMKTALRQGSADDLNIYSCNPSGGLLGWATFPNWYAGAPTDDGVVILYSSVPGGSAAPYNLGDTGTHEVGHWMGLYHTFQGGCAKTGDSVSDTPAERSAAFGCPAGRDTCSGTGVDPIYNFMDYTDDACMNQFTAGQDARMDQMFSAYRYGK</sequence>
<gene>
    <name evidence="11" type="ORF">HG543_04735</name>
</gene>
<evidence type="ECO:0000313" key="11">
    <source>
        <dbReference type="EMBL" id="NMO14166.1"/>
    </source>
</evidence>
<dbReference type="GO" id="GO:0046872">
    <property type="term" value="F:metal ion binding"/>
    <property type="evidence" value="ECO:0007669"/>
    <property type="project" value="UniProtKB-KW"/>
</dbReference>
<dbReference type="Pfam" id="PF05572">
    <property type="entry name" value="Peptidase_M43"/>
    <property type="match status" value="1"/>
</dbReference>
<evidence type="ECO:0000256" key="3">
    <source>
        <dbReference type="ARBA" id="ARBA00022723"/>
    </source>
</evidence>
<keyword evidence="7 11" id="KW-0482">Metalloprotease</keyword>
<evidence type="ECO:0000256" key="8">
    <source>
        <dbReference type="ARBA" id="ARBA00023157"/>
    </source>
</evidence>
<dbReference type="EMBL" id="JABBJJ010000013">
    <property type="protein sequence ID" value="NMO14166.1"/>
    <property type="molecule type" value="Genomic_DNA"/>
</dbReference>
<evidence type="ECO:0000256" key="6">
    <source>
        <dbReference type="ARBA" id="ARBA00022833"/>
    </source>
</evidence>
<feature type="region of interest" description="Disordered" evidence="9">
    <location>
        <begin position="24"/>
        <end position="59"/>
    </location>
</feature>
<keyword evidence="8" id="KW-1015">Disulfide bond</keyword>
<keyword evidence="4" id="KW-0732">Signal</keyword>
<dbReference type="PROSITE" id="PS51257">
    <property type="entry name" value="PROKAR_LIPOPROTEIN"/>
    <property type="match status" value="1"/>
</dbReference>
<comment type="similarity">
    <text evidence="1">Belongs to the peptidase M43B family.</text>
</comment>
<evidence type="ECO:0000256" key="2">
    <source>
        <dbReference type="ARBA" id="ARBA00022670"/>
    </source>
</evidence>
<keyword evidence="12" id="KW-1185">Reference proteome</keyword>
<keyword evidence="5" id="KW-0378">Hydrolase</keyword>
<evidence type="ECO:0000313" key="12">
    <source>
        <dbReference type="Proteomes" id="UP000518300"/>
    </source>
</evidence>
<evidence type="ECO:0000256" key="7">
    <source>
        <dbReference type="ARBA" id="ARBA00023049"/>
    </source>
</evidence>
<organism evidence="11 12">
    <name type="scientific">Pyxidicoccus fallax</name>
    <dbReference type="NCBI Taxonomy" id="394095"/>
    <lineage>
        <taxon>Bacteria</taxon>
        <taxon>Pseudomonadati</taxon>
        <taxon>Myxococcota</taxon>
        <taxon>Myxococcia</taxon>
        <taxon>Myxococcales</taxon>
        <taxon>Cystobacterineae</taxon>
        <taxon>Myxococcaceae</taxon>
        <taxon>Pyxidicoccus</taxon>
    </lineage>
</organism>
<feature type="compositionally biased region" description="Low complexity" evidence="9">
    <location>
        <begin position="28"/>
        <end position="37"/>
    </location>
</feature>
<keyword evidence="3" id="KW-0479">Metal-binding</keyword>
<dbReference type="Gene3D" id="3.40.390.10">
    <property type="entry name" value="Collagenase (Catalytic Domain)"/>
    <property type="match status" value="1"/>
</dbReference>
<feature type="compositionally biased region" description="Basic and acidic residues" evidence="9">
    <location>
        <begin position="46"/>
        <end position="59"/>
    </location>
</feature>
<keyword evidence="6" id="KW-0862">Zinc</keyword>
<feature type="domain" description="Peptidase M43 pregnancy-associated plasma-A" evidence="10">
    <location>
        <begin position="220"/>
        <end position="303"/>
    </location>
</feature>
<dbReference type="PANTHER" id="PTHR47466:SF1">
    <property type="entry name" value="METALLOPROTEASE MEP1 (AFU_ORTHOLOGUE AFUA_1G07730)-RELATED"/>
    <property type="match status" value="1"/>
</dbReference>
<protein>
    <submittedName>
        <fullName evidence="11">Zinc metalloprotease</fullName>
    </submittedName>
</protein>
<dbReference type="InterPro" id="IPR008754">
    <property type="entry name" value="Peptidase_M43"/>
</dbReference>
<keyword evidence="2 11" id="KW-0645">Protease</keyword>
<dbReference type="AlphaFoldDB" id="A0A848L6D6"/>
<proteinExistence type="inferred from homology"/>
<comment type="caution">
    <text evidence="11">The sequence shown here is derived from an EMBL/GenBank/DDBJ whole genome shotgun (WGS) entry which is preliminary data.</text>
</comment>
<dbReference type="GO" id="GO:0008237">
    <property type="term" value="F:metallopeptidase activity"/>
    <property type="evidence" value="ECO:0007669"/>
    <property type="project" value="UniProtKB-KW"/>
</dbReference>
<name>A0A848L6D6_9BACT</name>
<dbReference type="PANTHER" id="PTHR47466">
    <property type="match status" value="1"/>
</dbReference>
<reference evidence="11 12" key="1">
    <citation type="submission" date="2020-04" db="EMBL/GenBank/DDBJ databases">
        <title>Draft genome of Pyxidicoccus fallax type strain.</title>
        <authorList>
            <person name="Whitworth D.E."/>
        </authorList>
    </citation>
    <scope>NUCLEOTIDE SEQUENCE [LARGE SCALE GENOMIC DNA]</scope>
    <source>
        <strain evidence="11 12">DSM 14698</strain>
    </source>
</reference>
<evidence type="ECO:0000256" key="5">
    <source>
        <dbReference type="ARBA" id="ARBA00022801"/>
    </source>
</evidence>
<dbReference type="GO" id="GO:0006508">
    <property type="term" value="P:proteolysis"/>
    <property type="evidence" value="ECO:0007669"/>
    <property type="project" value="UniProtKB-KW"/>
</dbReference>
<dbReference type="InterPro" id="IPR024079">
    <property type="entry name" value="MetalloPept_cat_dom_sf"/>
</dbReference>
<accession>A0A848L6D6</accession>
<evidence type="ECO:0000259" key="10">
    <source>
        <dbReference type="Pfam" id="PF05572"/>
    </source>
</evidence>
<dbReference type="CDD" id="cd04275">
    <property type="entry name" value="ZnMc_pappalysin_like"/>
    <property type="match status" value="1"/>
</dbReference>
<evidence type="ECO:0000256" key="4">
    <source>
        <dbReference type="ARBA" id="ARBA00022729"/>
    </source>
</evidence>
<evidence type="ECO:0000256" key="1">
    <source>
        <dbReference type="ARBA" id="ARBA00008721"/>
    </source>
</evidence>
<dbReference type="SUPFAM" id="SSF55486">
    <property type="entry name" value="Metalloproteases ('zincins'), catalytic domain"/>
    <property type="match status" value="1"/>
</dbReference>
<dbReference type="Proteomes" id="UP000518300">
    <property type="component" value="Unassembled WGS sequence"/>
</dbReference>
<evidence type="ECO:0000256" key="9">
    <source>
        <dbReference type="SAM" id="MobiDB-lite"/>
    </source>
</evidence>